<dbReference type="Pfam" id="PF01497">
    <property type="entry name" value="Peripla_BP_2"/>
    <property type="match status" value="1"/>
</dbReference>
<dbReference type="SUPFAM" id="SSF53807">
    <property type="entry name" value="Helical backbone' metal receptor"/>
    <property type="match status" value="1"/>
</dbReference>
<accession>A0A128EEY1</accession>
<dbReference type="PANTHER" id="PTHR30535">
    <property type="entry name" value="VITAMIN B12-BINDING PROTEIN"/>
    <property type="match status" value="1"/>
</dbReference>
<dbReference type="RefSeq" id="WP_075493063.1">
    <property type="nucleotide sequence ID" value="NZ_CP053844.1"/>
</dbReference>
<reference evidence="2 3" key="1">
    <citation type="submission" date="2016-02" db="EMBL/GenBank/DDBJ databases">
        <authorList>
            <consortium name="Pathogen Informatics"/>
        </authorList>
    </citation>
    <scope>NUCLEOTIDE SEQUENCE [LARGE SCALE GENOMIC DNA]</scope>
    <source>
        <strain evidence="2 3">RC20</strain>
    </source>
</reference>
<protein>
    <submittedName>
        <fullName evidence="2">Hemin-binding periplasmic protein HmuT</fullName>
    </submittedName>
</protein>
<gene>
    <name evidence="2" type="primary">hmuT</name>
    <name evidence="2" type="ORF">ERS672216_00543</name>
</gene>
<dbReference type="InterPro" id="IPR002491">
    <property type="entry name" value="ABC_transptr_periplasmic_BD"/>
</dbReference>
<dbReference type="EMBL" id="FIZP01000001">
    <property type="protein sequence ID" value="CZE46763.1"/>
    <property type="molecule type" value="Genomic_DNA"/>
</dbReference>
<keyword evidence="3" id="KW-1185">Reference proteome</keyword>
<name>A0A128EEY1_9BACT</name>
<dbReference type="InterPro" id="IPR050902">
    <property type="entry name" value="ABC_Transporter_SBP"/>
</dbReference>
<dbReference type="Proteomes" id="UP000069632">
    <property type="component" value="Unassembled WGS sequence"/>
</dbReference>
<proteinExistence type="predicted"/>
<evidence type="ECO:0000259" key="1">
    <source>
        <dbReference type="PROSITE" id="PS50983"/>
    </source>
</evidence>
<dbReference type="AlphaFoldDB" id="A0A128EEY1"/>
<organism evidence="2 3">
    <name type="scientific">Campylobacter geochelonis</name>
    <dbReference type="NCBI Taxonomy" id="1780362"/>
    <lineage>
        <taxon>Bacteria</taxon>
        <taxon>Pseudomonadati</taxon>
        <taxon>Campylobacterota</taxon>
        <taxon>Epsilonproteobacteria</taxon>
        <taxon>Campylobacterales</taxon>
        <taxon>Campylobacteraceae</taxon>
        <taxon>Campylobacter</taxon>
    </lineage>
</organism>
<dbReference type="PANTHER" id="PTHR30535:SF34">
    <property type="entry name" value="MOLYBDATE-BINDING PROTEIN MOLA"/>
    <property type="match status" value="1"/>
</dbReference>
<dbReference type="OrthoDB" id="9787830at2"/>
<evidence type="ECO:0000313" key="3">
    <source>
        <dbReference type="Proteomes" id="UP000069632"/>
    </source>
</evidence>
<evidence type="ECO:0000313" key="2">
    <source>
        <dbReference type="EMBL" id="CZE46763.1"/>
    </source>
</evidence>
<sequence>MKKIVIFMLFGFASLFAKGFVVLNPASVEIFYMLGCEDKISAIAKTTSSEIWPKEKTDKLPTVGTYIKANLEKIVELDPEMVITSFHSKEILDDLDRFGIKHIETPNDSIKNIFKSIKIVGEICHKEDEAKKLIESFQTRLDSLDKTKLSEKKAIFFYATANLMAFGKDTLPGDIFKFIGVKNLADKLDGKTPIVTSEFLIEENPDFMVIVGVPKVEDFLKQNPVLKHTNAAKNGKIIIVNSASLLRGTPRVVDEIEKLHKEFVK</sequence>
<feature type="domain" description="Fe/B12 periplasmic-binding" evidence="1">
    <location>
        <begin position="19"/>
        <end position="265"/>
    </location>
</feature>
<dbReference type="Gene3D" id="3.40.50.1980">
    <property type="entry name" value="Nitrogenase molybdenum iron protein domain"/>
    <property type="match status" value="2"/>
</dbReference>
<dbReference type="PROSITE" id="PS50983">
    <property type="entry name" value="FE_B12_PBP"/>
    <property type="match status" value="1"/>
</dbReference>